<name>A0ABM6LGR2_9BACI</name>
<dbReference type="EMBL" id="CP021920">
    <property type="protein sequence ID" value="ASB88369.1"/>
    <property type="molecule type" value="Genomic_DNA"/>
</dbReference>
<protein>
    <recommendedName>
        <fullName evidence="3">DUF910 domain-containing protein</fullName>
    </recommendedName>
</protein>
<sequence>MVNQMKTAYDVQVLLKRFGCYVYFGDRELELEYMMDELKEMLLSNLIEKEEWAQAMTILQNELTNIKRK</sequence>
<evidence type="ECO:0000313" key="2">
    <source>
        <dbReference type="Proteomes" id="UP000196877"/>
    </source>
</evidence>
<dbReference type="Proteomes" id="UP000196877">
    <property type="component" value="Chromosome"/>
</dbReference>
<gene>
    <name evidence="1" type="ORF">S101395_01860</name>
</gene>
<dbReference type="InterPro" id="IPR023164">
    <property type="entry name" value="YqgQ-like_sf"/>
</dbReference>
<evidence type="ECO:0000313" key="1">
    <source>
        <dbReference type="EMBL" id="ASB88369.1"/>
    </source>
</evidence>
<evidence type="ECO:0008006" key="3">
    <source>
        <dbReference type="Google" id="ProtNLM"/>
    </source>
</evidence>
<accession>A0ABM6LGR2</accession>
<proteinExistence type="predicted"/>
<keyword evidence="2" id="KW-1185">Reference proteome</keyword>
<dbReference type="InterPro" id="IPR009256">
    <property type="entry name" value="YqgQ-like"/>
</dbReference>
<reference evidence="1 2" key="1">
    <citation type="submission" date="2017-06" db="EMBL/GenBank/DDBJ databases">
        <title>Genome sequence of Bacillus sonorensis strain SRCM101395.</title>
        <authorList>
            <person name="Cho S.H."/>
        </authorList>
    </citation>
    <scope>NUCLEOTIDE SEQUENCE [LARGE SCALE GENOMIC DNA]</scope>
    <source>
        <strain evidence="1 2">SRCM101395</strain>
    </source>
</reference>
<dbReference type="Pfam" id="PF06014">
    <property type="entry name" value="YqgQ-like"/>
    <property type="match status" value="1"/>
</dbReference>
<dbReference type="SUPFAM" id="SSF158379">
    <property type="entry name" value="YqgQ-like"/>
    <property type="match status" value="1"/>
</dbReference>
<organism evidence="1 2">
    <name type="scientific">Bacillus sonorensis</name>
    <dbReference type="NCBI Taxonomy" id="119858"/>
    <lineage>
        <taxon>Bacteria</taxon>
        <taxon>Bacillati</taxon>
        <taxon>Bacillota</taxon>
        <taxon>Bacilli</taxon>
        <taxon>Bacillales</taxon>
        <taxon>Bacillaceae</taxon>
        <taxon>Bacillus</taxon>
    </lineage>
</organism>
<dbReference type="Gene3D" id="1.10.287.760">
    <property type="entry name" value="YqgQ-like"/>
    <property type="match status" value="1"/>
</dbReference>